<organism evidence="1 2">
    <name type="scientific">Chryseobacterium taichungense</name>
    <dbReference type="NCBI Taxonomy" id="295069"/>
    <lineage>
        <taxon>Bacteria</taxon>
        <taxon>Pseudomonadati</taxon>
        <taxon>Bacteroidota</taxon>
        <taxon>Flavobacteriia</taxon>
        <taxon>Flavobacteriales</taxon>
        <taxon>Weeksellaceae</taxon>
        <taxon>Chryseobacterium group</taxon>
        <taxon>Chryseobacterium</taxon>
    </lineage>
</organism>
<accession>A0A1H8D221</accession>
<sequence length="147" mass="16780">MSKKGVSKVSGNISPVVGEKQVYHIIEWYADTSVSERNLADVTWELFKKRKNGQFTSTNIKKKGVGEFTFGETAWKHTYRLEAYLYKPEGGGLIITPKPSTVPKINKVELYYVDDTKGSTFSFMEKLRAKAYCVNLAGKEIIFNRRR</sequence>
<protein>
    <submittedName>
        <fullName evidence="1">Uncharacterized protein</fullName>
    </submittedName>
</protein>
<dbReference type="STRING" id="295069.SAMN05421856_11170"/>
<dbReference type="RefSeq" id="WP_090001833.1">
    <property type="nucleotide sequence ID" value="NZ_FOBV01000011.1"/>
</dbReference>
<dbReference type="EMBL" id="FOBV01000011">
    <property type="protein sequence ID" value="SEN01192.1"/>
    <property type="molecule type" value="Genomic_DNA"/>
</dbReference>
<dbReference type="OrthoDB" id="961266at2"/>
<name>A0A1H8D221_9FLAO</name>
<proteinExistence type="predicted"/>
<evidence type="ECO:0000313" key="1">
    <source>
        <dbReference type="EMBL" id="SEN01192.1"/>
    </source>
</evidence>
<dbReference type="Proteomes" id="UP000199450">
    <property type="component" value="Unassembled WGS sequence"/>
</dbReference>
<keyword evidence="2" id="KW-1185">Reference proteome</keyword>
<evidence type="ECO:0000313" key="2">
    <source>
        <dbReference type="Proteomes" id="UP000199450"/>
    </source>
</evidence>
<reference evidence="2" key="1">
    <citation type="submission" date="2016-10" db="EMBL/GenBank/DDBJ databases">
        <authorList>
            <person name="Varghese N."/>
            <person name="Submissions S."/>
        </authorList>
    </citation>
    <scope>NUCLEOTIDE SEQUENCE [LARGE SCALE GENOMIC DNA]</scope>
    <source>
        <strain evidence="2">DSM 17453</strain>
    </source>
</reference>
<gene>
    <name evidence="1" type="ORF">SAMN05421856_11170</name>
</gene>
<dbReference type="AlphaFoldDB" id="A0A1H8D221"/>